<dbReference type="Proteomes" id="UP000280825">
    <property type="component" value="Unassembled WGS sequence"/>
</dbReference>
<feature type="transmembrane region" description="Helical" evidence="6">
    <location>
        <begin position="100"/>
        <end position="124"/>
    </location>
</feature>
<evidence type="ECO:0000256" key="4">
    <source>
        <dbReference type="ARBA" id="ARBA00022989"/>
    </source>
</evidence>
<evidence type="ECO:0000256" key="2">
    <source>
        <dbReference type="ARBA" id="ARBA00009694"/>
    </source>
</evidence>
<dbReference type="PANTHER" id="PTHR43461">
    <property type="entry name" value="TRANSMEMBRANE PROTEIN 256"/>
    <property type="match status" value="1"/>
</dbReference>
<feature type="transmembrane region" description="Helical" evidence="6">
    <location>
        <begin position="5"/>
        <end position="27"/>
    </location>
</feature>
<evidence type="ECO:0000313" key="7">
    <source>
        <dbReference type="EMBL" id="RTZ04371.1"/>
    </source>
</evidence>
<dbReference type="GO" id="GO:0005886">
    <property type="term" value="C:plasma membrane"/>
    <property type="evidence" value="ECO:0007669"/>
    <property type="project" value="TreeGrafter"/>
</dbReference>
<reference evidence="7 8" key="1">
    <citation type="submission" date="2018-12" db="EMBL/GenBank/DDBJ databases">
        <title>Flavobacterium sp. nov., isolated from glacier ice.</title>
        <authorList>
            <person name="Liu Q."/>
            <person name="Xin Y.-H."/>
        </authorList>
    </citation>
    <scope>NUCLEOTIDE SEQUENCE [LARGE SCALE GENOMIC DNA]</scope>
    <source>
        <strain evidence="7 8">RB1N8</strain>
    </source>
</reference>
<keyword evidence="4 6" id="KW-1133">Transmembrane helix</keyword>
<keyword evidence="3 6" id="KW-0812">Transmembrane</keyword>
<protein>
    <submittedName>
        <fullName evidence="7">DUF423 domain-containing protein</fullName>
    </submittedName>
</protein>
<sequence length="130" mass="14370">MDKKILTTGTILGMIAIIFGAFGAHALKKVLSIEQLNTFETGVRYQMYHALFLLFLGLLKDLSQKTKKTLYNLVLFGVILFSGSIYLLATNTLTSFDFSIIGFITPIGGLLLILAWGVLLINILNKKSQI</sequence>
<evidence type="ECO:0000256" key="3">
    <source>
        <dbReference type="ARBA" id="ARBA00022692"/>
    </source>
</evidence>
<evidence type="ECO:0000313" key="8">
    <source>
        <dbReference type="Proteomes" id="UP000280825"/>
    </source>
</evidence>
<organism evidence="7 8">
    <name type="scientific">Flavobacterium bomense</name>
    <dbReference type="NCBI Taxonomy" id="2497483"/>
    <lineage>
        <taxon>Bacteria</taxon>
        <taxon>Pseudomonadati</taxon>
        <taxon>Bacteroidota</taxon>
        <taxon>Flavobacteriia</taxon>
        <taxon>Flavobacteriales</taxon>
        <taxon>Flavobacteriaceae</taxon>
        <taxon>Flavobacterium</taxon>
    </lineage>
</organism>
<keyword evidence="5 6" id="KW-0472">Membrane</keyword>
<dbReference type="EMBL" id="RYDJ01000009">
    <property type="protein sequence ID" value="RTZ04371.1"/>
    <property type="molecule type" value="Genomic_DNA"/>
</dbReference>
<gene>
    <name evidence="7" type="ORF">EKL98_09300</name>
</gene>
<comment type="caution">
    <text evidence="7">The sequence shown here is derived from an EMBL/GenBank/DDBJ whole genome shotgun (WGS) entry which is preliminary data.</text>
</comment>
<accession>A0A432CLZ9</accession>
<evidence type="ECO:0000256" key="1">
    <source>
        <dbReference type="ARBA" id="ARBA00004141"/>
    </source>
</evidence>
<comment type="subcellular location">
    <subcellularLocation>
        <location evidence="1">Membrane</location>
        <topology evidence="1">Multi-pass membrane protein</topology>
    </subcellularLocation>
</comment>
<proteinExistence type="inferred from homology"/>
<comment type="similarity">
    <text evidence="2">Belongs to the UPF0382 family.</text>
</comment>
<dbReference type="RefSeq" id="WP_126457494.1">
    <property type="nucleotide sequence ID" value="NZ_RYDJ01000009.1"/>
</dbReference>
<evidence type="ECO:0000256" key="6">
    <source>
        <dbReference type="SAM" id="Phobius"/>
    </source>
</evidence>
<dbReference type="AlphaFoldDB" id="A0A432CLZ9"/>
<keyword evidence="8" id="KW-1185">Reference proteome</keyword>
<feature type="transmembrane region" description="Helical" evidence="6">
    <location>
        <begin position="47"/>
        <end position="63"/>
    </location>
</feature>
<dbReference type="PANTHER" id="PTHR43461:SF1">
    <property type="entry name" value="TRANSMEMBRANE PROTEIN 256"/>
    <property type="match status" value="1"/>
</dbReference>
<dbReference type="InterPro" id="IPR006696">
    <property type="entry name" value="DUF423"/>
</dbReference>
<dbReference type="Pfam" id="PF04241">
    <property type="entry name" value="DUF423"/>
    <property type="match status" value="1"/>
</dbReference>
<feature type="transmembrane region" description="Helical" evidence="6">
    <location>
        <begin position="70"/>
        <end position="88"/>
    </location>
</feature>
<name>A0A432CLZ9_9FLAO</name>
<evidence type="ECO:0000256" key="5">
    <source>
        <dbReference type="ARBA" id="ARBA00023136"/>
    </source>
</evidence>